<sequence length="83" mass="9573">MTEDKESISPCEILIDYEKLEILDESFYNLDELQKKVLISRYGLDGENPKTLNEVGLMIGLTKERVRQIEVKAISILKKSLED</sequence>
<dbReference type="EMBL" id="SHMQ01000001">
    <property type="protein sequence ID" value="RZV40448.1"/>
    <property type="molecule type" value="Genomic_DNA"/>
</dbReference>
<dbReference type="GO" id="GO:0006352">
    <property type="term" value="P:DNA-templated transcription initiation"/>
    <property type="evidence" value="ECO:0007669"/>
    <property type="project" value="InterPro"/>
</dbReference>
<dbReference type="PRINTS" id="PR00046">
    <property type="entry name" value="SIGMA70FCT"/>
</dbReference>
<dbReference type="InterPro" id="IPR050239">
    <property type="entry name" value="Sigma-70_RNA_pol_init_factors"/>
</dbReference>
<dbReference type="Pfam" id="PF04545">
    <property type="entry name" value="Sigma70_r4"/>
    <property type="match status" value="1"/>
</dbReference>
<protein>
    <recommendedName>
        <fullName evidence="1">RNA polymerase sigma-70 domain-containing protein</fullName>
    </recommendedName>
</protein>
<dbReference type="PANTHER" id="PTHR30603">
    <property type="entry name" value="RNA POLYMERASE SIGMA FACTOR RPO"/>
    <property type="match status" value="1"/>
</dbReference>
<dbReference type="AlphaFoldDB" id="A0A520XGW9"/>
<gene>
    <name evidence="2" type="ORF">EVJ48_00570</name>
</gene>
<name>A0A520XGW9_9DELT</name>
<reference evidence="2 3" key="1">
    <citation type="submission" date="2019-01" db="EMBL/GenBank/DDBJ databases">
        <title>Insights into ecological role of a new deltaproteobacterial order Candidatus Sinidesulfobacterales (Sva0485) by metagenomics and metatranscriptomics.</title>
        <authorList>
            <person name="Tan S."/>
            <person name="Liu J."/>
            <person name="Fang Y."/>
            <person name="Hedlund B."/>
            <person name="Lian Z.-H."/>
            <person name="Huang L.-Y."/>
            <person name="Li J.-T."/>
            <person name="Huang L.-N."/>
            <person name="Li W.-J."/>
            <person name="Jiang H.-C."/>
            <person name="Dong H.-L."/>
            <person name="Shu W.-S."/>
        </authorList>
    </citation>
    <scope>NUCLEOTIDE SEQUENCE [LARGE SCALE GENOMIC DNA]</scope>
    <source>
        <strain evidence="2">AP4</strain>
    </source>
</reference>
<feature type="domain" description="RNA polymerase sigma-70" evidence="1">
    <location>
        <begin position="51"/>
        <end position="77"/>
    </location>
</feature>
<comment type="caution">
    <text evidence="2">The sequence shown here is derived from an EMBL/GenBank/DDBJ whole genome shotgun (WGS) entry which is preliminary data.</text>
</comment>
<evidence type="ECO:0000259" key="1">
    <source>
        <dbReference type="PROSITE" id="PS00716"/>
    </source>
</evidence>
<dbReference type="InterPro" id="IPR000943">
    <property type="entry name" value="RNA_pol_sigma70"/>
</dbReference>
<evidence type="ECO:0000313" key="3">
    <source>
        <dbReference type="Proteomes" id="UP000322454"/>
    </source>
</evidence>
<dbReference type="PANTHER" id="PTHR30603:SF47">
    <property type="entry name" value="RNA POLYMERASE SIGMA FACTOR SIGD, CHLOROPLASTIC"/>
    <property type="match status" value="1"/>
</dbReference>
<dbReference type="InterPro" id="IPR007630">
    <property type="entry name" value="RNA_pol_sigma70_r4"/>
</dbReference>
<dbReference type="InterPro" id="IPR013324">
    <property type="entry name" value="RNA_pol_sigma_r3/r4-like"/>
</dbReference>
<organism evidence="2 3">
    <name type="scientific">Candidatus Acidulodesulfobacterium acidiphilum</name>
    <dbReference type="NCBI Taxonomy" id="2597224"/>
    <lineage>
        <taxon>Bacteria</taxon>
        <taxon>Deltaproteobacteria</taxon>
        <taxon>Candidatus Acidulodesulfobacterales</taxon>
        <taxon>Candidatus Acidulodesulfobacterium</taxon>
    </lineage>
</organism>
<dbReference type="GO" id="GO:0003700">
    <property type="term" value="F:DNA-binding transcription factor activity"/>
    <property type="evidence" value="ECO:0007669"/>
    <property type="project" value="InterPro"/>
</dbReference>
<evidence type="ECO:0000313" key="2">
    <source>
        <dbReference type="EMBL" id="RZV40448.1"/>
    </source>
</evidence>
<dbReference type="PROSITE" id="PS00716">
    <property type="entry name" value="SIGMA70_2"/>
    <property type="match status" value="1"/>
</dbReference>
<dbReference type="SUPFAM" id="SSF88659">
    <property type="entry name" value="Sigma3 and sigma4 domains of RNA polymerase sigma factors"/>
    <property type="match status" value="1"/>
</dbReference>
<dbReference type="Proteomes" id="UP000322454">
    <property type="component" value="Unassembled WGS sequence"/>
</dbReference>
<proteinExistence type="predicted"/>
<accession>A0A520XGW9</accession>
<dbReference type="InterPro" id="IPR036388">
    <property type="entry name" value="WH-like_DNA-bd_sf"/>
</dbReference>
<dbReference type="Gene3D" id="1.10.10.10">
    <property type="entry name" value="Winged helix-like DNA-binding domain superfamily/Winged helix DNA-binding domain"/>
    <property type="match status" value="1"/>
</dbReference>